<dbReference type="GO" id="GO:0044659">
    <property type="term" value="P:viral release from host cell by cytolysis"/>
    <property type="evidence" value="ECO:0007669"/>
    <property type="project" value="InterPro"/>
</dbReference>
<gene>
    <name evidence="1" type="ORF">DU506_18335</name>
</gene>
<keyword evidence="2" id="KW-1185">Reference proteome</keyword>
<proteinExistence type="predicted"/>
<dbReference type="Pfam" id="PF03245">
    <property type="entry name" value="Phage_lysis"/>
    <property type="match status" value="1"/>
</dbReference>
<dbReference type="OrthoDB" id="6877134at2"/>
<dbReference type="AlphaFoldDB" id="A0A368TP07"/>
<dbReference type="InterPro" id="IPR004929">
    <property type="entry name" value="I-spanin"/>
</dbReference>
<organism evidence="1 2">
    <name type="scientific">Vreelandella rituensis</name>
    <dbReference type="NCBI Taxonomy" id="2282306"/>
    <lineage>
        <taxon>Bacteria</taxon>
        <taxon>Pseudomonadati</taxon>
        <taxon>Pseudomonadota</taxon>
        <taxon>Gammaproteobacteria</taxon>
        <taxon>Oceanospirillales</taxon>
        <taxon>Halomonadaceae</taxon>
        <taxon>Vreelandella</taxon>
    </lineage>
</organism>
<dbReference type="Proteomes" id="UP000253204">
    <property type="component" value="Unassembled WGS sequence"/>
</dbReference>
<name>A0A368TP07_9GAMM</name>
<comment type="caution">
    <text evidence="1">The sequence shown here is derived from an EMBL/GenBank/DDBJ whole genome shotgun (WGS) entry which is preliminary data.</text>
</comment>
<sequence length="168" mass="18078">MIGLLKFWREALIVVLLLALAGQQVRVAGEKSAHQKTKADNAEVLRVLADKTLKAYQAVVAEDDARKAAVAALDEKHTKELNHEKRKLETLQSDVRAGRVGLRINAKCPAPTGTGVPQAPGATSVVDAGGPRLTDAAERDYFSLRAGIETARQQIAGLQDYVRGVCLK</sequence>
<reference evidence="1 2" key="1">
    <citation type="submission" date="2018-07" db="EMBL/GenBank/DDBJ databases">
        <title>Halomonas rutogse sp. nov., isolated from Lake TangqianCo on Tibetan Plateau.</title>
        <authorList>
            <person name="Lu H."/>
            <person name="Xing P."/>
            <person name="Wu Q."/>
        </authorList>
    </citation>
    <scope>NUCLEOTIDE SEQUENCE [LARGE SCALE GENOMIC DNA]</scope>
    <source>
        <strain evidence="1 2">TQ8S</strain>
    </source>
</reference>
<evidence type="ECO:0000313" key="2">
    <source>
        <dbReference type="Proteomes" id="UP000253204"/>
    </source>
</evidence>
<evidence type="ECO:0000313" key="1">
    <source>
        <dbReference type="EMBL" id="RCV86429.1"/>
    </source>
</evidence>
<accession>A0A368TP07</accession>
<dbReference type="RefSeq" id="WP_114488316.1">
    <property type="nucleotide sequence ID" value="NZ_QPIJ01000065.1"/>
</dbReference>
<dbReference type="EMBL" id="QPIJ01000065">
    <property type="protein sequence ID" value="RCV86429.1"/>
    <property type="molecule type" value="Genomic_DNA"/>
</dbReference>
<protein>
    <submittedName>
        <fullName evidence="1">Lysis protein</fullName>
    </submittedName>
</protein>